<dbReference type="PROSITE" id="PS00561">
    <property type="entry name" value="CBM2_A"/>
    <property type="match status" value="2"/>
</dbReference>
<dbReference type="InterPro" id="IPR018366">
    <property type="entry name" value="CBM2_CS"/>
</dbReference>
<dbReference type="Proteomes" id="UP000248749">
    <property type="component" value="Unassembled WGS sequence"/>
</dbReference>
<evidence type="ECO:0000256" key="4">
    <source>
        <dbReference type="SAM" id="MobiDB-lite"/>
    </source>
</evidence>
<dbReference type="InterPro" id="IPR012291">
    <property type="entry name" value="CBM2_carb-bd_dom_sf"/>
</dbReference>
<dbReference type="InterPro" id="IPR001919">
    <property type="entry name" value="CBD2"/>
</dbReference>
<dbReference type="InterPro" id="IPR008965">
    <property type="entry name" value="CBM2/CBM3_carb-bd_dom_sf"/>
</dbReference>
<name>A0A2W2D0E3_9ACTN</name>
<reference evidence="6 7" key="1">
    <citation type="submission" date="2018-01" db="EMBL/GenBank/DDBJ databases">
        <title>Draft genome sequence of Salinispora sp. 13K206.</title>
        <authorList>
            <person name="Sahin N."/>
            <person name="Saygin H."/>
            <person name="Ay H."/>
        </authorList>
    </citation>
    <scope>NUCLEOTIDE SEQUENCE [LARGE SCALE GENOMIC DNA]</scope>
    <source>
        <strain evidence="6 7">13K206</strain>
    </source>
</reference>
<dbReference type="PROSITE" id="PS51173">
    <property type="entry name" value="CBM2"/>
    <property type="match status" value="1"/>
</dbReference>
<evidence type="ECO:0000256" key="3">
    <source>
        <dbReference type="ARBA" id="ARBA00023326"/>
    </source>
</evidence>
<dbReference type="OrthoDB" id="4817976at2"/>
<sequence length="119" mass="11932">MTVQPPGPTPTTPAPGGCTVSYLPNSWNNGFTAEVRVRNDGSAVSGWTVGFAFTAGQTVTNAWNATVTQSGGQVTARNAAWNGTIPAGGTVSFGFQGTHGGQNPSPTGFTLNGSGCRAG</sequence>
<dbReference type="GO" id="GO:0000272">
    <property type="term" value="P:polysaccharide catabolic process"/>
    <property type="evidence" value="ECO:0007669"/>
    <property type="project" value="UniProtKB-KW"/>
</dbReference>
<keyword evidence="3" id="KW-0119">Carbohydrate metabolism</keyword>
<dbReference type="GO" id="GO:0030247">
    <property type="term" value="F:polysaccharide binding"/>
    <property type="evidence" value="ECO:0007669"/>
    <property type="project" value="UniProtKB-UniRule"/>
</dbReference>
<protein>
    <recommendedName>
        <fullName evidence="5">CBM2 domain-containing protein</fullName>
    </recommendedName>
</protein>
<feature type="domain" description="CBM2" evidence="5">
    <location>
        <begin position="11"/>
        <end position="119"/>
    </location>
</feature>
<gene>
    <name evidence="6" type="ORF">C1I99_29295</name>
</gene>
<keyword evidence="7" id="KW-1185">Reference proteome</keyword>
<proteinExistence type="predicted"/>
<comment type="caution">
    <text evidence="6">The sequence shown here is derived from an EMBL/GenBank/DDBJ whole genome shotgun (WGS) entry which is preliminary data.</text>
</comment>
<keyword evidence="2" id="KW-0326">Glycosidase</keyword>
<organism evidence="6 7">
    <name type="scientific">Micromonospora deserti</name>
    <dbReference type="NCBI Taxonomy" id="2070366"/>
    <lineage>
        <taxon>Bacteria</taxon>
        <taxon>Bacillati</taxon>
        <taxon>Actinomycetota</taxon>
        <taxon>Actinomycetes</taxon>
        <taxon>Micromonosporales</taxon>
        <taxon>Micromonosporaceae</taxon>
        <taxon>Micromonospora</taxon>
    </lineage>
</organism>
<dbReference type="SMART" id="SM00637">
    <property type="entry name" value="CBD_II"/>
    <property type="match status" value="1"/>
</dbReference>
<dbReference type="EMBL" id="POUB01000368">
    <property type="protein sequence ID" value="PZF85973.1"/>
    <property type="molecule type" value="Genomic_DNA"/>
</dbReference>
<feature type="compositionally biased region" description="Polar residues" evidence="4">
    <location>
        <begin position="101"/>
        <end position="113"/>
    </location>
</feature>
<feature type="region of interest" description="Disordered" evidence="4">
    <location>
        <begin position="93"/>
        <end position="119"/>
    </location>
</feature>
<evidence type="ECO:0000313" key="6">
    <source>
        <dbReference type="EMBL" id="PZF85973.1"/>
    </source>
</evidence>
<evidence type="ECO:0000256" key="1">
    <source>
        <dbReference type="ARBA" id="ARBA00022801"/>
    </source>
</evidence>
<evidence type="ECO:0000256" key="2">
    <source>
        <dbReference type="ARBA" id="ARBA00023295"/>
    </source>
</evidence>
<dbReference type="SUPFAM" id="SSF49384">
    <property type="entry name" value="Carbohydrate-binding domain"/>
    <property type="match status" value="1"/>
</dbReference>
<evidence type="ECO:0000259" key="5">
    <source>
        <dbReference type="PROSITE" id="PS51173"/>
    </source>
</evidence>
<dbReference type="GO" id="GO:0004553">
    <property type="term" value="F:hydrolase activity, hydrolyzing O-glycosyl compounds"/>
    <property type="evidence" value="ECO:0007669"/>
    <property type="project" value="InterPro"/>
</dbReference>
<dbReference type="Pfam" id="PF00553">
    <property type="entry name" value="CBM_2"/>
    <property type="match status" value="1"/>
</dbReference>
<accession>A0A2W2D0E3</accession>
<keyword evidence="1" id="KW-0378">Hydrolase</keyword>
<dbReference type="Gene3D" id="2.60.40.290">
    <property type="match status" value="1"/>
</dbReference>
<keyword evidence="3" id="KW-0624">Polysaccharide degradation</keyword>
<dbReference type="AlphaFoldDB" id="A0A2W2D0E3"/>
<evidence type="ECO:0000313" key="7">
    <source>
        <dbReference type="Proteomes" id="UP000248749"/>
    </source>
</evidence>